<name>A0A8J6F4W6_ELECQ</name>
<protein>
    <submittedName>
        <fullName evidence="1">Uncharacterized protein</fullName>
    </submittedName>
</protein>
<organism evidence="1 2">
    <name type="scientific">Eleutherodactylus coqui</name>
    <name type="common">Puerto Rican coqui</name>
    <dbReference type="NCBI Taxonomy" id="57060"/>
    <lineage>
        <taxon>Eukaryota</taxon>
        <taxon>Metazoa</taxon>
        <taxon>Chordata</taxon>
        <taxon>Craniata</taxon>
        <taxon>Vertebrata</taxon>
        <taxon>Euteleostomi</taxon>
        <taxon>Amphibia</taxon>
        <taxon>Batrachia</taxon>
        <taxon>Anura</taxon>
        <taxon>Neobatrachia</taxon>
        <taxon>Hyloidea</taxon>
        <taxon>Eleutherodactylidae</taxon>
        <taxon>Eleutherodactylinae</taxon>
        <taxon>Eleutherodactylus</taxon>
        <taxon>Eleutherodactylus</taxon>
    </lineage>
</organism>
<dbReference type="EMBL" id="WNTK01000007">
    <property type="protein sequence ID" value="KAG9480390.1"/>
    <property type="molecule type" value="Genomic_DNA"/>
</dbReference>
<gene>
    <name evidence="1" type="ORF">GDO78_012064</name>
</gene>
<reference evidence="1" key="1">
    <citation type="thesis" date="2020" institute="ProQuest LLC" country="789 East Eisenhower Parkway, Ann Arbor, MI, USA">
        <title>Comparative Genomics and Chromosome Evolution.</title>
        <authorList>
            <person name="Mudd A.B."/>
        </authorList>
    </citation>
    <scope>NUCLEOTIDE SEQUENCE</scope>
    <source>
        <strain evidence="1">HN-11 Male</strain>
        <tissue evidence="1">Kidney and liver</tissue>
    </source>
</reference>
<dbReference type="Proteomes" id="UP000770717">
    <property type="component" value="Unassembled WGS sequence"/>
</dbReference>
<dbReference type="AlphaFoldDB" id="A0A8J6F4W6"/>
<accession>A0A8J6F4W6</accession>
<keyword evidence="2" id="KW-1185">Reference proteome</keyword>
<proteinExistence type="predicted"/>
<evidence type="ECO:0000313" key="1">
    <source>
        <dbReference type="EMBL" id="KAG9480390.1"/>
    </source>
</evidence>
<comment type="caution">
    <text evidence="1">The sequence shown here is derived from an EMBL/GenBank/DDBJ whole genome shotgun (WGS) entry which is preliminary data.</text>
</comment>
<evidence type="ECO:0000313" key="2">
    <source>
        <dbReference type="Proteomes" id="UP000770717"/>
    </source>
</evidence>
<sequence>MPHKGYSFPRPAVPPSGTVWIIQYICAKLLLWVKPLSPVSSCMDIYCTGYWHKSSLLSNGHIACIYRYDRLKGAHNTVCVRSNPLPLIPG</sequence>